<feature type="transmembrane region" description="Helical" evidence="1">
    <location>
        <begin position="6"/>
        <end position="28"/>
    </location>
</feature>
<reference evidence="2" key="1">
    <citation type="submission" date="2019-08" db="EMBL/GenBank/DDBJ databases">
        <authorList>
            <person name="Kucharzyk K."/>
            <person name="Murdoch R.W."/>
            <person name="Higgins S."/>
            <person name="Loffler F."/>
        </authorList>
    </citation>
    <scope>NUCLEOTIDE SEQUENCE</scope>
</reference>
<protein>
    <submittedName>
        <fullName evidence="2">Uncharacterized protein</fullName>
    </submittedName>
</protein>
<dbReference type="AlphaFoldDB" id="A0A645JC19"/>
<evidence type="ECO:0000313" key="2">
    <source>
        <dbReference type="EMBL" id="MPN57934.1"/>
    </source>
</evidence>
<comment type="caution">
    <text evidence="2">The sequence shown here is derived from an EMBL/GenBank/DDBJ whole genome shotgun (WGS) entry which is preliminary data.</text>
</comment>
<keyword evidence="1" id="KW-1133">Transmembrane helix</keyword>
<evidence type="ECO:0000256" key="1">
    <source>
        <dbReference type="SAM" id="Phobius"/>
    </source>
</evidence>
<gene>
    <name evidence="2" type="ORF">SDC9_205630</name>
</gene>
<name>A0A645JC19_9ZZZZ</name>
<proteinExistence type="predicted"/>
<sequence length="57" mass="6535">MSSIIAFIVMVFYLAIIAGVLYMIYTWVNKFLALKKEHNELLREIVEKVGDNKGDSV</sequence>
<keyword evidence="1" id="KW-0472">Membrane</keyword>
<keyword evidence="1" id="KW-0812">Transmembrane</keyword>
<organism evidence="2">
    <name type="scientific">bioreactor metagenome</name>
    <dbReference type="NCBI Taxonomy" id="1076179"/>
    <lineage>
        <taxon>unclassified sequences</taxon>
        <taxon>metagenomes</taxon>
        <taxon>ecological metagenomes</taxon>
    </lineage>
</organism>
<dbReference type="EMBL" id="VSSQ01130091">
    <property type="protein sequence ID" value="MPN57934.1"/>
    <property type="molecule type" value="Genomic_DNA"/>
</dbReference>
<accession>A0A645JC19</accession>